<evidence type="ECO:0000313" key="10">
    <source>
        <dbReference type="Proteomes" id="UP000050791"/>
    </source>
</evidence>
<protein>
    <recommendedName>
        <fullName evidence="3 8">Carbonic anhydrase</fullName>
        <ecNumber evidence="3 8">4.2.1.1</ecNumber>
    </recommendedName>
</protein>
<evidence type="ECO:0000259" key="9">
    <source>
        <dbReference type="PROSITE" id="PS51144"/>
    </source>
</evidence>
<dbReference type="Gene3D" id="3.10.200.10">
    <property type="entry name" value="Alpha carbonic anhydrase"/>
    <property type="match status" value="1"/>
</dbReference>
<evidence type="ECO:0000256" key="8">
    <source>
        <dbReference type="RuleBase" id="RU367011"/>
    </source>
</evidence>
<dbReference type="GO" id="GO:0005886">
    <property type="term" value="C:plasma membrane"/>
    <property type="evidence" value="ECO:0007669"/>
    <property type="project" value="TreeGrafter"/>
</dbReference>
<dbReference type="InterPro" id="IPR036398">
    <property type="entry name" value="CA_dom_sf"/>
</dbReference>
<comment type="cofactor">
    <cofactor evidence="8">
        <name>Zn(2+)</name>
        <dbReference type="ChEBI" id="CHEBI:29105"/>
    </cofactor>
</comment>
<dbReference type="GO" id="GO:0004089">
    <property type="term" value="F:carbonate dehydratase activity"/>
    <property type="evidence" value="ECO:0007669"/>
    <property type="project" value="UniProtKB-UniRule"/>
</dbReference>
<dbReference type="PROSITE" id="PS51144">
    <property type="entry name" value="ALPHA_CA_2"/>
    <property type="match status" value="1"/>
</dbReference>
<sequence>MAVPLQTVSSLIYSLRPTIVTYKILCIARTLNNPIYIMTYHWLISIQISLLFVNCLCNGSEWSYSNILTGPETWNHHYRNMCSGYYQSPIDLKSDISILDLRLKTVVIYRNTSVAETTTITNNGHSADVTFSQNTWFISFDGLRDYKYEIAKMHFHWGNTDDRGSEHTIDGIRFPLEGHIVSFRRELYSSLEEAIGRPGGLAVLGIMHNIVESIKSDQTVFKAYNNFSGVLNPQFAPPNALTVDNMNLSLILSFLNPSRYFRYFGSLTTPPCTENVLWTVFTDQVPITREQVNLFRSLPYGPNEKQTTMGDNFRPIQPLNPADTLAPRSLYRATASSLSLLSLPGLLCIMLTSQLTVIFS</sequence>
<name>A0AA85C1Q7_9TREM</name>
<dbReference type="InterPro" id="IPR023561">
    <property type="entry name" value="Carbonic_anhydrase_a-class"/>
</dbReference>
<evidence type="ECO:0000256" key="5">
    <source>
        <dbReference type="ARBA" id="ARBA00022833"/>
    </source>
</evidence>
<dbReference type="SUPFAM" id="SSF51069">
    <property type="entry name" value="Carbonic anhydrase"/>
    <property type="match status" value="1"/>
</dbReference>
<reference evidence="11" key="1">
    <citation type="submission" date="2023-11" db="UniProtKB">
        <authorList>
            <consortium name="WormBaseParasite"/>
        </authorList>
    </citation>
    <scope>IDENTIFICATION</scope>
</reference>
<keyword evidence="6 8" id="KW-0456">Lyase</keyword>
<dbReference type="WBParaSite" id="SMTH1_97730.1">
    <property type="protein sequence ID" value="SMTH1_97730.1"/>
    <property type="gene ID" value="SMTH1_97730"/>
</dbReference>
<dbReference type="PROSITE" id="PS00162">
    <property type="entry name" value="ALPHA_CA_1"/>
    <property type="match status" value="1"/>
</dbReference>
<comment type="function">
    <text evidence="1 8">Reversible hydration of carbon dioxide.</text>
</comment>
<evidence type="ECO:0000256" key="1">
    <source>
        <dbReference type="ARBA" id="ARBA00002904"/>
    </source>
</evidence>
<dbReference type="PANTHER" id="PTHR18952:SF265">
    <property type="entry name" value="CARBONIC ANHYDRASE"/>
    <property type="match status" value="1"/>
</dbReference>
<dbReference type="CDD" id="cd00326">
    <property type="entry name" value="alpha_CA"/>
    <property type="match status" value="1"/>
</dbReference>
<accession>A0AA85C1Q7</accession>
<evidence type="ECO:0000256" key="2">
    <source>
        <dbReference type="ARBA" id="ARBA00010718"/>
    </source>
</evidence>
<keyword evidence="4 8" id="KW-0479">Metal-binding</keyword>
<feature type="domain" description="Alpha-carbonic anhydrase" evidence="9">
    <location>
        <begin position="60"/>
        <end position="328"/>
    </location>
</feature>
<organism evidence="10 11">
    <name type="scientific">Schistosoma mattheei</name>
    <dbReference type="NCBI Taxonomy" id="31246"/>
    <lineage>
        <taxon>Eukaryota</taxon>
        <taxon>Metazoa</taxon>
        <taxon>Spiralia</taxon>
        <taxon>Lophotrochozoa</taxon>
        <taxon>Platyhelminthes</taxon>
        <taxon>Trematoda</taxon>
        <taxon>Digenea</taxon>
        <taxon>Strigeidida</taxon>
        <taxon>Schistosomatoidea</taxon>
        <taxon>Schistosomatidae</taxon>
        <taxon>Schistosoma</taxon>
    </lineage>
</organism>
<evidence type="ECO:0000313" key="11">
    <source>
        <dbReference type="WBParaSite" id="SMTH1_97730.1"/>
    </source>
</evidence>
<dbReference type="Pfam" id="PF00194">
    <property type="entry name" value="Carb_anhydrase"/>
    <property type="match status" value="1"/>
</dbReference>
<dbReference type="Proteomes" id="UP000050791">
    <property type="component" value="Unassembled WGS sequence"/>
</dbReference>
<evidence type="ECO:0000256" key="4">
    <source>
        <dbReference type="ARBA" id="ARBA00022723"/>
    </source>
</evidence>
<dbReference type="PANTHER" id="PTHR18952">
    <property type="entry name" value="CARBONIC ANHYDRASE"/>
    <property type="match status" value="1"/>
</dbReference>
<dbReference type="SMART" id="SM01057">
    <property type="entry name" value="Carb_anhydrase"/>
    <property type="match status" value="1"/>
</dbReference>
<proteinExistence type="inferred from homology"/>
<keyword evidence="5 8" id="KW-0862">Zinc</keyword>
<dbReference type="GO" id="GO:0008270">
    <property type="term" value="F:zinc ion binding"/>
    <property type="evidence" value="ECO:0007669"/>
    <property type="project" value="UniProtKB-UniRule"/>
</dbReference>
<evidence type="ECO:0000256" key="3">
    <source>
        <dbReference type="ARBA" id="ARBA00012925"/>
    </source>
</evidence>
<evidence type="ECO:0000256" key="7">
    <source>
        <dbReference type="ARBA" id="ARBA00048348"/>
    </source>
</evidence>
<evidence type="ECO:0000256" key="6">
    <source>
        <dbReference type="ARBA" id="ARBA00023239"/>
    </source>
</evidence>
<comment type="catalytic activity">
    <reaction evidence="7 8">
        <text>hydrogencarbonate + H(+) = CO2 + H2O</text>
        <dbReference type="Rhea" id="RHEA:10748"/>
        <dbReference type="ChEBI" id="CHEBI:15377"/>
        <dbReference type="ChEBI" id="CHEBI:15378"/>
        <dbReference type="ChEBI" id="CHEBI:16526"/>
        <dbReference type="ChEBI" id="CHEBI:17544"/>
        <dbReference type="EC" id="4.2.1.1"/>
    </reaction>
</comment>
<dbReference type="InterPro" id="IPR018338">
    <property type="entry name" value="Carbonic_anhydrase_a-class_CS"/>
</dbReference>
<dbReference type="InterPro" id="IPR001148">
    <property type="entry name" value="CA_dom"/>
</dbReference>
<dbReference type="EC" id="4.2.1.1" evidence="3 8"/>
<comment type="similarity">
    <text evidence="2 8">Belongs to the alpha-carbonic anhydrase family.</text>
</comment>
<dbReference type="AlphaFoldDB" id="A0AA85C1Q7"/>